<proteinExistence type="predicted"/>
<evidence type="ECO:0000256" key="1">
    <source>
        <dbReference type="ARBA" id="ARBA00004167"/>
    </source>
</evidence>
<evidence type="ECO:0000313" key="5">
    <source>
        <dbReference type="Proteomes" id="UP000058857"/>
    </source>
</evidence>
<dbReference type="InterPro" id="IPR036013">
    <property type="entry name" value="Band_7/SPFH_dom_sf"/>
</dbReference>
<feature type="coiled-coil region" evidence="2">
    <location>
        <begin position="209"/>
        <end position="238"/>
    </location>
</feature>
<evidence type="ECO:0000313" key="4">
    <source>
        <dbReference type="EMBL" id="ALO26199.1"/>
    </source>
</evidence>
<accession>A0A0S2IRA3</accession>
<feature type="domain" description="Band 7" evidence="3">
    <location>
        <begin position="49"/>
        <end position="224"/>
    </location>
</feature>
<dbReference type="EMBL" id="CP012029">
    <property type="protein sequence ID" value="ALO26199.1"/>
    <property type="molecule type" value="Genomic_DNA"/>
</dbReference>
<dbReference type="PATRIC" id="fig|280505.15.peg.1886"/>
<dbReference type="GO" id="GO:0016020">
    <property type="term" value="C:membrane"/>
    <property type="evidence" value="ECO:0007669"/>
    <property type="project" value="UniProtKB-SubCell"/>
</dbReference>
<dbReference type="PANTHER" id="PTHR23222">
    <property type="entry name" value="PROHIBITIN"/>
    <property type="match status" value="1"/>
</dbReference>
<evidence type="ECO:0000259" key="3">
    <source>
        <dbReference type="Pfam" id="PF01145"/>
    </source>
</evidence>
<comment type="subcellular location">
    <subcellularLocation>
        <location evidence="1">Membrane</location>
        <topology evidence="1">Single-pass membrane protein</topology>
    </subcellularLocation>
</comment>
<reference evidence="4 5" key="1">
    <citation type="journal article" date="2015" name="PLoS Negl. Trop. Dis.">
        <title>Distribution of Plasmids in Distinct Leptospira Pathogenic Species.</title>
        <authorList>
            <person name="Wang Y."/>
            <person name="Zhuang X."/>
            <person name="Zhong Y."/>
            <person name="Zhang C."/>
            <person name="Zhang Y."/>
            <person name="Zeng L."/>
            <person name="Zhu Y."/>
            <person name="He P."/>
            <person name="Dong K."/>
            <person name="Pal U."/>
            <person name="Guo X."/>
            <person name="Qin J."/>
        </authorList>
    </citation>
    <scope>NUCLEOTIDE SEQUENCE [LARGE SCALE GENOMIC DNA]</scope>
    <source>
        <strain evidence="4 5">56604</strain>
    </source>
</reference>
<name>A0A0S2IRA3_LEPBO</name>
<dbReference type="PANTHER" id="PTHR23222:SF0">
    <property type="entry name" value="PROHIBITIN 1"/>
    <property type="match status" value="1"/>
</dbReference>
<dbReference type="Gene3D" id="3.30.479.30">
    <property type="entry name" value="Band 7 domain"/>
    <property type="match status" value="1"/>
</dbReference>
<dbReference type="InterPro" id="IPR000163">
    <property type="entry name" value="Prohibitin"/>
</dbReference>
<gene>
    <name evidence="4" type="ORF">LBBP_01924</name>
</gene>
<dbReference type="FunFam" id="3.30.479.30:FF:000016">
    <property type="entry name" value="SPFH domain/Band 7 family protein"/>
    <property type="match status" value="1"/>
</dbReference>
<dbReference type="Proteomes" id="UP000058857">
    <property type="component" value="Chromosome 1"/>
</dbReference>
<dbReference type="AlphaFoldDB" id="A0A0S2IRA3"/>
<dbReference type="InterPro" id="IPR001107">
    <property type="entry name" value="Band_7"/>
</dbReference>
<keyword evidence="2" id="KW-0175">Coiled coil</keyword>
<dbReference type="CDD" id="cd03401">
    <property type="entry name" value="SPFH_prohibitin"/>
    <property type="match status" value="1"/>
</dbReference>
<protein>
    <submittedName>
        <fullName evidence="4">SPFH domain/Band 7 family protein</fullName>
    </submittedName>
</protein>
<dbReference type="Pfam" id="PF01145">
    <property type="entry name" value="Band_7"/>
    <property type="match status" value="1"/>
</dbReference>
<organism evidence="4">
    <name type="scientific">Leptospira borgpetersenii serovar Ballum</name>
    <dbReference type="NCBI Taxonomy" id="280505"/>
    <lineage>
        <taxon>Bacteria</taxon>
        <taxon>Pseudomonadati</taxon>
        <taxon>Spirochaetota</taxon>
        <taxon>Spirochaetia</taxon>
        <taxon>Leptospirales</taxon>
        <taxon>Leptospiraceae</taxon>
        <taxon>Leptospira</taxon>
    </lineage>
</organism>
<evidence type="ECO:0000256" key="2">
    <source>
        <dbReference type="SAM" id="Coils"/>
    </source>
</evidence>
<sequence>MVFVGENCRLKTMRQIRAQSERLRKTKTMNGKRFWFVLTLLPTLYCGSTVRAGEIGLFWKPFGFSDVGLHKEPVLNGFYWLLPWNDIYTYSTQWNAYKEKVDVLTNDDLKIDVQAIIIMRPIREEVYQLHIEVGPEYYRSIVQPEFRASIRNVVSHHQMIQISKNSAVLARDIKTAVIERTKGKHIEVFDVILDDIEYSSNMLHAIETKLTKQQELEQQKYELEIAEKNIEIAKKRARADAEAQLIRAEAQAKSQVIINDKLTTRYLQYKSFESPNSKLIFVPQGKDNLPIVVNPKE</sequence>
<dbReference type="SUPFAM" id="SSF117892">
    <property type="entry name" value="Band 7/SPFH domain"/>
    <property type="match status" value="1"/>
</dbReference>